<dbReference type="PANTHER" id="PTHR14021:SF15">
    <property type="entry name" value="IRON-SULFUR CLUSTER CO-CHAPERONE PROTEIN HSCB"/>
    <property type="match status" value="1"/>
</dbReference>
<protein>
    <submittedName>
        <fullName evidence="4">DnaJ-domain-containing protein 1</fullName>
    </submittedName>
</protein>
<dbReference type="OrthoDB" id="448954at2759"/>
<evidence type="ECO:0000259" key="3">
    <source>
        <dbReference type="PROSITE" id="PS50076"/>
    </source>
</evidence>
<dbReference type="GO" id="GO:0044571">
    <property type="term" value="P:[2Fe-2S] cluster assembly"/>
    <property type="evidence" value="ECO:0007669"/>
    <property type="project" value="InterPro"/>
</dbReference>
<keyword evidence="2" id="KW-0143">Chaperone</keyword>
<accession>A0A0L0DW12</accession>
<name>A0A0L0DW12_THETB</name>
<gene>
    <name evidence="4" type="ORF">AMSG_02332</name>
</gene>
<keyword evidence="5" id="KW-1185">Reference proteome</keyword>
<dbReference type="OMA" id="CRCIQPV"/>
<evidence type="ECO:0000256" key="1">
    <source>
        <dbReference type="ARBA" id="ARBA00010476"/>
    </source>
</evidence>
<dbReference type="InterPro" id="IPR009073">
    <property type="entry name" value="HscB_oligo_C"/>
</dbReference>
<dbReference type="STRING" id="461836.A0A0L0DW12"/>
<dbReference type="GO" id="GO:0051087">
    <property type="term" value="F:protein-folding chaperone binding"/>
    <property type="evidence" value="ECO:0007669"/>
    <property type="project" value="InterPro"/>
</dbReference>
<dbReference type="AlphaFoldDB" id="A0A0L0DW12"/>
<reference evidence="4 5" key="1">
    <citation type="submission" date="2010-05" db="EMBL/GenBank/DDBJ databases">
        <title>The Genome Sequence of Thecamonas trahens ATCC 50062.</title>
        <authorList>
            <consortium name="The Broad Institute Genome Sequencing Platform"/>
            <person name="Russ C."/>
            <person name="Cuomo C."/>
            <person name="Shea T."/>
            <person name="Young S.K."/>
            <person name="Zeng Q."/>
            <person name="Koehrsen M."/>
            <person name="Haas B."/>
            <person name="Borodovsky M."/>
            <person name="Guigo R."/>
            <person name="Alvarado L."/>
            <person name="Berlin A."/>
            <person name="Bochicchio J."/>
            <person name="Borenstein D."/>
            <person name="Chapman S."/>
            <person name="Chen Z."/>
            <person name="Freedman E."/>
            <person name="Gellesch M."/>
            <person name="Goldberg J."/>
            <person name="Griggs A."/>
            <person name="Gujja S."/>
            <person name="Heilman E."/>
            <person name="Heiman D."/>
            <person name="Hepburn T."/>
            <person name="Howarth C."/>
            <person name="Jen D."/>
            <person name="Larson L."/>
            <person name="Mehta T."/>
            <person name="Park D."/>
            <person name="Pearson M."/>
            <person name="Roberts A."/>
            <person name="Saif S."/>
            <person name="Shenoy N."/>
            <person name="Sisk P."/>
            <person name="Stolte C."/>
            <person name="Sykes S."/>
            <person name="Thomson T."/>
            <person name="Walk T."/>
            <person name="White J."/>
            <person name="Yandava C."/>
            <person name="Burger G."/>
            <person name="Gray M.W."/>
            <person name="Holland P.W.H."/>
            <person name="King N."/>
            <person name="Lang F.B.F."/>
            <person name="Roger A.J."/>
            <person name="Ruiz-Trillo I."/>
            <person name="Lander E."/>
            <person name="Nusbaum C."/>
        </authorList>
    </citation>
    <scope>NUCLEOTIDE SEQUENCE [LARGE SCALE GENOMIC DNA]</scope>
    <source>
        <strain evidence="4 5">ATCC 50062</strain>
    </source>
</reference>
<dbReference type="EMBL" id="GL349441">
    <property type="protein sequence ID" value="KNC56362.1"/>
    <property type="molecule type" value="Genomic_DNA"/>
</dbReference>
<dbReference type="Pfam" id="PF07743">
    <property type="entry name" value="HSCB_C"/>
    <property type="match status" value="1"/>
</dbReference>
<dbReference type="SUPFAM" id="SSF47144">
    <property type="entry name" value="HSC20 (HSCB), C-terminal oligomerisation domain"/>
    <property type="match status" value="1"/>
</dbReference>
<evidence type="ECO:0000313" key="5">
    <source>
        <dbReference type="Proteomes" id="UP000054408"/>
    </source>
</evidence>
<organism evidence="4 5">
    <name type="scientific">Thecamonas trahens ATCC 50062</name>
    <dbReference type="NCBI Taxonomy" id="461836"/>
    <lineage>
        <taxon>Eukaryota</taxon>
        <taxon>Apusozoa</taxon>
        <taxon>Apusomonadida</taxon>
        <taxon>Apusomonadidae</taxon>
        <taxon>Thecamonas</taxon>
    </lineage>
</organism>
<dbReference type="Gene3D" id="1.20.1280.20">
    <property type="entry name" value="HscB, C-terminal domain"/>
    <property type="match status" value="1"/>
</dbReference>
<dbReference type="InterPro" id="IPR001623">
    <property type="entry name" value="DnaJ_domain"/>
</dbReference>
<dbReference type="Proteomes" id="UP000054408">
    <property type="component" value="Unassembled WGS sequence"/>
</dbReference>
<evidence type="ECO:0000256" key="2">
    <source>
        <dbReference type="ARBA" id="ARBA00023186"/>
    </source>
</evidence>
<dbReference type="InterPro" id="IPR036869">
    <property type="entry name" value="J_dom_sf"/>
</dbReference>
<feature type="domain" description="J" evidence="3">
    <location>
        <begin position="105"/>
        <end position="177"/>
    </location>
</feature>
<comment type="similarity">
    <text evidence="1">Belongs to the HscB family.</text>
</comment>
<dbReference type="GO" id="GO:0005739">
    <property type="term" value="C:mitochondrion"/>
    <property type="evidence" value="ECO:0007669"/>
    <property type="project" value="TreeGrafter"/>
</dbReference>
<dbReference type="PROSITE" id="PS50076">
    <property type="entry name" value="DNAJ_2"/>
    <property type="match status" value="1"/>
</dbReference>
<dbReference type="InterPro" id="IPR004640">
    <property type="entry name" value="HscB"/>
</dbReference>
<sequence>MFRLVATQSLAPQRLARFVIGSELPSFFAKRVRVASFGSAAAFARAAEAAAGSNTASNMSGDAPWMGAAPERDACWSCGSGVAQSASLTCGSCGSVLPLPDKEPDLFAVLGLPRTYKVDTGRLETAFKKAQRAMHPDRFAAAAGPEETYASQASALCNKAVGVLRDPIERAMYLLASSGYDLEEMTLADEPELLMEVLEAQEEVAEATDLDLLHQLQAQAEARCASTEAAFAALIDGPSDNLPAAQRKAIEMKYWNNIREAANDHIARLEKRSYSDRV</sequence>
<dbReference type="PANTHER" id="PTHR14021">
    <property type="entry name" value="IRON-SULFUR CLUSTER CO-CHAPERONE PROTEIN HSCB"/>
    <property type="match status" value="1"/>
</dbReference>
<dbReference type="GO" id="GO:0051259">
    <property type="term" value="P:protein complex oligomerization"/>
    <property type="evidence" value="ECO:0007669"/>
    <property type="project" value="InterPro"/>
</dbReference>
<evidence type="ECO:0000313" key="4">
    <source>
        <dbReference type="EMBL" id="KNC56362.1"/>
    </source>
</evidence>
<dbReference type="RefSeq" id="XP_013760877.1">
    <property type="nucleotide sequence ID" value="XM_013905423.1"/>
</dbReference>
<dbReference type="GeneID" id="25562016"/>
<dbReference type="eggNOG" id="KOG3192">
    <property type="taxonomic scope" value="Eukaryota"/>
</dbReference>
<dbReference type="GO" id="GO:0001671">
    <property type="term" value="F:ATPase activator activity"/>
    <property type="evidence" value="ECO:0007669"/>
    <property type="project" value="InterPro"/>
</dbReference>
<dbReference type="SUPFAM" id="SSF46565">
    <property type="entry name" value="Chaperone J-domain"/>
    <property type="match status" value="1"/>
</dbReference>
<dbReference type="InterPro" id="IPR036386">
    <property type="entry name" value="HscB_C_sf"/>
</dbReference>
<dbReference type="Gene3D" id="1.10.287.110">
    <property type="entry name" value="DnaJ domain"/>
    <property type="match status" value="1"/>
</dbReference>
<proteinExistence type="inferred from homology"/>
<dbReference type="NCBIfam" id="TIGR00714">
    <property type="entry name" value="hscB"/>
    <property type="match status" value="1"/>
</dbReference>